<feature type="compositionally biased region" description="Basic and acidic residues" evidence="1">
    <location>
        <begin position="295"/>
        <end position="304"/>
    </location>
</feature>
<dbReference type="Proteomes" id="UP001139157">
    <property type="component" value="Unassembled WGS sequence"/>
</dbReference>
<feature type="compositionally biased region" description="Acidic residues" evidence="1">
    <location>
        <begin position="149"/>
        <end position="161"/>
    </location>
</feature>
<dbReference type="NCBIfam" id="NF045516">
    <property type="entry name" value="GlpR"/>
    <property type="match status" value="1"/>
</dbReference>
<feature type="compositionally biased region" description="Basic and acidic residues" evidence="1">
    <location>
        <begin position="75"/>
        <end position="84"/>
    </location>
</feature>
<evidence type="ECO:0000256" key="2">
    <source>
        <dbReference type="SAM" id="Phobius"/>
    </source>
</evidence>
<dbReference type="AlphaFoldDB" id="A0A9X2E6F4"/>
<comment type="caution">
    <text evidence="3">The sequence shown here is derived from an EMBL/GenBank/DDBJ whole genome shotgun (WGS) entry which is preliminary data.</text>
</comment>
<feature type="compositionally biased region" description="Low complexity" evidence="1">
    <location>
        <begin position="165"/>
        <end position="174"/>
    </location>
</feature>
<feature type="compositionally biased region" description="Acidic residues" evidence="1">
    <location>
        <begin position="114"/>
        <end position="141"/>
    </location>
</feature>
<dbReference type="RefSeq" id="WP_251913151.1">
    <property type="nucleotide sequence ID" value="NZ_JAMRXG010000006.1"/>
</dbReference>
<gene>
    <name evidence="3" type="ORF">NDR86_17040</name>
</gene>
<protein>
    <recommendedName>
        <fullName evidence="5">Transmembrane protein</fullName>
    </recommendedName>
</protein>
<evidence type="ECO:0008006" key="5">
    <source>
        <dbReference type="Google" id="ProtNLM"/>
    </source>
</evidence>
<dbReference type="EMBL" id="JAMRXG010000006">
    <property type="protein sequence ID" value="MCM6775182.1"/>
    <property type="molecule type" value="Genomic_DNA"/>
</dbReference>
<feature type="transmembrane region" description="Helical" evidence="2">
    <location>
        <begin position="6"/>
        <end position="23"/>
    </location>
</feature>
<name>A0A9X2E6F4_9NOCA</name>
<organism evidence="3 4">
    <name type="scientific">Nocardia pulmonis</name>
    <dbReference type="NCBI Taxonomy" id="2951408"/>
    <lineage>
        <taxon>Bacteria</taxon>
        <taxon>Bacillati</taxon>
        <taxon>Actinomycetota</taxon>
        <taxon>Actinomycetes</taxon>
        <taxon>Mycobacteriales</taxon>
        <taxon>Nocardiaceae</taxon>
        <taxon>Nocardia</taxon>
    </lineage>
</organism>
<evidence type="ECO:0000256" key="1">
    <source>
        <dbReference type="SAM" id="MobiDB-lite"/>
    </source>
</evidence>
<feature type="transmembrane region" description="Helical" evidence="2">
    <location>
        <begin position="222"/>
        <end position="238"/>
    </location>
</feature>
<keyword evidence="2" id="KW-0812">Transmembrane</keyword>
<feature type="transmembrane region" description="Helical" evidence="2">
    <location>
        <begin position="244"/>
        <end position="262"/>
    </location>
</feature>
<feature type="compositionally biased region" description="Acidic residues" evidence="1">
    <location>
        <begin position="178"/>
        <end position="190"/>
    </location>
</feature>
<keyword evidence="2" id="KW-0472">Membrane</keyword>
<proteinExistence type="predicted"/>
<dbReference type="InterPro" id="IPR053779">
    <property type="entry name" value="GlpR"/>
</dbReference>
<keyword evidence="4" id="KW-1185">Reference proteome</keyword>
<feature type="region of interest" description="Disordered" evidence="1">
    <location>
        <begin position="45"/>
        <end position="201"/>
    </location>
</feature>
<keyword evidence="2" id="KW-1133">Transmembrane helix</keyword>
<accession>A0A9X2E6F4</accession>
<feature type="region of interest" description="Disordered" evidence="1">
    <location>
        <begin position="285"/>
        <end position="304"/>
    </location>
</feature>
<reference evidence="3" key="1">
    <citation type="submission" date="2022-06" db="EMBL/GenBank/DDBJ databases">
        <title>Novel species in genus nocardia.</title>
        <authorList>
            <person name="Li F."/>
        </authorList>
    </citation>
    <scope>NUCLEOTIDE SEQUENCE</scope>
    <source>
        <strain evidence="3">CDC141</strain>
    </source>
</reference>
<sequence>MPNSILWIGLVVLWVFVLFPMLADRHPRIRRTTDAALATRVLHRGGTKRRMRKGPGAGHETDPDWVPARVQRKLSHGDDAEDRMTTSADEPVIDDETTDGAADLDRTPRAESPAAEDADIIDAEVDAEVDPSGADEDADDEVAARAEDPVEEVAEADPADEIAERPLTARAPAPRAEPEDEYEYEPDSEASDFIPSRRGRGGYDPEADAIARAARYRFRQRSALGLVLSMLLCGGFAVAVSPLLWWVCGLAGVVLATYLVYLRRQVRMEEEIRRRRAARLSRHRPEIAPDDIEDHDSRPTRPTLDRDAARALRRRAVVLDVDDEDPMFDHLEPFDAAAARATRNRAAGGEIRRAAGE</sequence>
<evidence type="ECO:0000313" key="3">
    <source>
        <dbReference type="EMBL" id="MCM6775182.1"/>
    </source>
</evidence>
<evidence type="ECO:0000313" key="4">
    <source>
        <dbReference type="Proteomes" id="UP001139157"/>
    </source>
</evidence>